<keyword evidence="3" id="KW-1185">Reference proteome</keyword>
<dbReference type="AlphaFoldDB" id="A0A9Q0AQY9"/>
<feature type="region of interest" description="Disordered" evidence="1">
    <location>
        <begin position="139"/>
        <end position="263"/>
    </location>
</feature>
<evidence type="ECO:0000256" key="1">
    <source>
        <dbReference type="SAM" id="MobiDB-lite"/>
    </source>
</evidence>
<dbReference type="EMBL" id="JAFIMR010000012">
    <property type="protein sequence ID" value="KAI1871666.1"/>
    <property type="molecule type" value="Genomic_DNA"/>
</dbReference>
<organism evidence="2 3">
    <name type="scientific">Neoarthrinium moseri</name>
    <dbReference type="NCBI Taxonomy" id="1658444"/>
    <lineage>
        <taxon>Eukaryota</taxon>
        <taxon>Fungi</taxon>
        <taxon>Dikarya</taxon>
        <taxon>Ascomycota</taxon>
        <taxon>Pezizomycotina</taxon>
        <taxon>Sordariomycetes</taxon>
        <taxon>Xylariomycetidae</taxon>
        <taxon>Amphisphaeriales</taxon>
        <taxon>Apiosporaceae</taxon>
        <taxon>Neoarthrinium</taxon>
    </lineage>
</organism>
<sequence>MASRSSRYDPKYDDPYVSHRAYPDSHAGVGDDAFERRAEVVTASQVEQSVDPAAKLQRCLPSTQVEARRLSTPPFLEAPFQLAPAAPALQTRRFTTEKDRFGRWVNRPALKKNMKTYSRKGLNTLGDVVQAYAAAQNPQLARGRSAGPGYGGRYDDYHDDPYDRPRRRRHYSISPSPSPPPRRRASAKDSDRRRPPLHGRQKSYSVSPARTRGYDSDEDRRHRRRSRHYSVSPSPSPQRRRHRSHSHRRGSETPTRGSQSRREFYKNEMKSPNPEVAHRWQLAARAALEAGGVTAFRLRKEPGSWTGQKGAKVATAALGAAAIDAFIDKDPRRTKAGGVKGMAESVVGGLVASKLMGFQSATTRKGKPRVF</sequence>
<evidence type="ECO:0000313" key="2">
    <source>
        <dbReference type="EMBL" id="KAI1871666.1"/>
    </source>
</evidence>
<gene>
    <name evidence="2" type="ORF">JX265_005652</name>
</gene>
<dbReference type="Proteomes" id="UP000829685">
    <property type="component" value="Unassembled WGS sequence"/>
</dbReference>
<accession>A0A9Q0AQY9</accession>
<reference evidence="2" key="1">
    <citation type="submission" date="2021-03" db="EMBL/GenBank/DDBJ databases">
        <title>Revisited historic fungal species revealed as producer of novel bioactive compounds through whole genome sequencing and comparative genomics.</title>
        <authorList>
            <person name="Vignolle G.A."/>
            <person name="Hochenegger N."/>
            <person name="Mach R.L."/>
            <person name="Mach-Aigner A.R."/>
            <person name="Javad Rahimi M."/>
            <person name="Salim K.A."/>
            <person name="Chan C.M."/>
            <person name="Lim L.B.L."/>
            <person name="Cai F."/>
            <person name="Druzhinina I.S."/>
            <person name="U'Ren J.M."/>
            <person name="Derntl C."/>
        </authorList>
    </citation>
    <scope>NUCLEOTIDE SEQUENCE</scope>
    <source>
        <strain evidence="2">TUCIM 5799</strain>
    </source>
</reference>
<feature type="compositionally biased region" description="Basic and acidic residues" evidence="1">
    <location>
        <begin position="1"/>
        <end position="23"/>
    </location>
</feature>
<feature type="region of interest" description="Disordered" evidence="1">
    <location>
        <begin position="1"/>
        <end position="29"/>
    </location>
</feature>
<feature type="compositionally biased region" description="Basic and acidic residues" evidence="1">
    <location>
        <begin position="153"/>
        <end position="164"/>
    </location>
</feature>
<feature type="compositionally biased region" description="Basic residues" evidence="1">
    <location>
        <begin position="238"/>
        <end position="248"/>
    </location>
</feature>
<comment type="caution">
    <text evidence="2">The sequence shown here is derived from an EMBL/GenBank/DDBJ whole genome shotgun (WGS) entry which is preliminary data.</text>
</comment>
<protein>
    <submittedName>
        <fullName evidence="2">Uncharacterized protein</fullName>
    </submittedName>
</protein>
<name>A0A9Q0AQY9_9PEZI</name>
<proteinExistence type="predicted"/>
<evidence type="ECO:0000313" key="3">
    <source>
        <dbReference type="Proteomes" id="UP000829685"/>
    </source>
</evidence>